<evidence type="ECO:0000256" key="1">
    <source>
        <dbReference type="ARBA" id="ARBA00004651"/>
    </source>
</evidence>
<evidence type="ECO:0000256" key="7">
    <source>
        <dbReference type="ARBA" id="ARBA00023136"/>
    </source>
</evidence>
<keyword evidence="7 8" id="KW-0472">Membrane</keyword>
<comment type="subcellular location">
    <subcellularLocation>
        <location evidence="1">Cell membrane</location>
        <topology evidence="1">Multi-pass membrane protein</topology>
    </subcellularLocation>
</comment>
<dbReference type="NCBIfam" id="TIGR04178">
    <property type="entry name" value="exo_archaeo"/>
    <property type="match status" value="1"/>
</dbReference>
<keyword evidence="4 8" id="KW-0812">Transmembrane</keyword>
<keyword evidence="3" id="KW-0645">Protease</keyword>
<keyword evidence="2" id="KW-1003">Cell membrane</keyword>
<evidence type="ECO:0000313" key="9">
    <source>
        <dbReference type="EMBL" id="NBG66642.1"/>
    </source>
</evidence>
<protein>
    <submittedName>
        <fullName evidence="9">Exosortase family protein XrtF</fullName>
    </submittedName>
</protein>
<reference evidence="9 10" key="1">
    <citation type="submission" date="2019-12" db="EMBL/GenBank/DDBJ databases">
        <authorList>
            <person name="Zhao J."/>
        </authorList>
    </citation>
    <scope>NUCLEOTIDE SEQUENCE [LARGE SCALE GENOMIC DNA]</scope>
    <source>
        <strain evidence="9 10">S-15</strain>
    </source>
</reference>
<gene>
    <name evidence="9" type="primary">xrtF</name>
    <name evidence="9" type="ORF">GQN54_11000</name>
</gene>
<evidence type="ECO:0000313" key="10">
    <source>
        <dbReference type="Proteomes" id="UP000470771"/>
    </source>
</evidence>
<sequence length="179" mass="20337">MWSNLKLVYQQNKQGFHFILKMVAIYAILSALYHWGLSPYTSIDSGLINIIIAQSEWILSGLGYELMSNSSQTQFLMGIQGSSGVIIGGPCDGLSLFILYATFILSFKGVWWMKGLSIAVGVTIIHSLNVLRVTALALIVVYAPDQLDFHHSYTFTLFVYGIVFLLWMWRIKIYQWIKK</sequence>
<dbReference type="GO" id="GO:0006508">
    <property type="term" value="P:proteolysis"/>
    <property type="evidence" value="ECO:0007669"/>
    <property type="project" value="UniProtKB-KW"/>
</dbReference>
<name>A0A6N9NLA4_9FLAO</name>
<dbReference type="InterPro" id="IPR026323">
    <property type="entry name" value="Exosortase-related_prot_XrtF"/>
</dbReference>
<dbReference type="RefSeq" id="WP_160633595.1">
    <property type="nucleotide sequence ID" value="NZ_WWNE01000008.1"/>
</dbReference>
<dbReference type="GO" id="GO:0008233">
    <property type="term" value="F:peptidase activity"/>
    <property type="evidence" value="ECO:0007669"/>
    <property type="project" value="UniProtKB-KW"/>
</dbReference>
<dbReference type="GO" id="GO:0005886">
    <property type="term" value="C:plasma membrane"/>
    <property type="evidence" value="ECO:0007669"/>
    <property type="project" value="UniProtKB-SubCell"/>
</dbReference>
<organism evidence="9 10">
    <name type="scientific">Acidiluteibacter ferrifornacis</name>
    <dbReference type="NCBI Taxonomy" id="2692424"/>
    <lineage>
        <taxon>Bacteria</taxon>
        <taxon>Pseudomonadati</taxon>
        <taxon>Bacteroidota</taxon>
        <taxon>Flavobacteriia</taxon>
        <taxon>Flavobacteriales</taxon>
        <taxon>Cryomorphaceae</taxon>
        <taxon>Acidiluteibacter</taxon>
    </lineage>
</organism>
<keyword evidence="5" id="KW-0378">Hydrolase</keyword>
<proteinExistence type="predicted"/>
<accession>A0A6N9NLA4</accession>
<dbReference type="InterPro" id="IPR026392">
    <property type="entry name" value="Exo/Archaeosortase_dom"/>
</dbReference>
<keyword evidence="10" id="KW-1185">Reference proteome</keyword>
<feature type="transmembrane region" description="Helical" evidence="8">
    <location>
        <begin position="118"/>
        <end position="143"/>
    </location>
</feature>
<evidence type="ECO:0000256" key="4">
    <source>
        <dbReference type="ARBA" id="ARBA00022692"/>
    </source>
</evidence>
<dbReference type="Proteomes" id="UP000470771">
    <property type="component" value="Unassembled WGS sequence"/>
</dbReference>
<comment type="caution">
    <text evidence="9">The sequence shown here is derived from an EMBL/GenBank/DDBJ whole genome shotgun (WGS) entry which is preliminary data.</text>
</comment>
<evidence type="ECO:0000256" key="8">
    <source>
        <dbReference type="SAM" id="Phobius"/>
    </source>
</evidence>
<keyword evidence="6 8" id="KW-1133">Transmembrane helix</keyword>
<dbReference type="InterPro" id="IPR019127">
    <property type="entry name" value="Exosortase"/>
</dbReference>
<evidence type="ECO:0000256" key="5">
    <source>
        <dbReference type="ARBA" id="ARBA00022801"/>
    </source>
</evidence>
<feature type="transmembrane region" description="Helical" evidence="8">
    <location>
        <begin position="149"/>
        <end position="169"/>
    </location>
</feature>
<dbReference type="AlphaFoldDB" id="A0A6N9NLA4"/>
<evidence type="ECO:0000256" key="3">
    <source>
        <dbReference type="ARBA" id="ARBA00022670"/>
    </source>
</evidence>
<feature type="transmembrane region" description="Helical" evidence="8">
    <location>
        <begin position="84"/>
        <end position="106"/>
    </location>
</feature>
<feature type="transmembrane region" description="Helical" evidence="8">
    <location>
        <begin position="15"/>
        <end position="35"/>
    </location>
</feature>
<evidence type="ECO:0000256" key="2">
    <source>
        <dbReference type="ARBA" id="ARBA00022475"/>
    </source>
</evidence>
<dbReference type="NCBIfam" id="TIGR04128">
    <property type="entry name" value="exoso_Fjoh_1448"/>
    <property type="match status" value="1"/>
</dbReference>
<dbReference type="EMBL" id="WWNE01000008">
    <property type="protein sequence ID" value="NBG66642.1"/>
    <property type="molecule type" value="Genomic_DNA"/>
</dbReference>
<evidence type="ECO:0000256" key="6">
    <source>
        <dbReference type="ARBA" id="ARBA00022989"/>
    </source>
</evidence>
<dbReference type="Pfam" id="PF09721">
    <property type="entry name" value="Exosortase_EpsH"/>
    <property type="match status" value="1"/>
</dbReference>